<feature type="region of interest" description="Disordered" evidence="2">
    <location>
        <begin position="105"/>
        <end position="133"/>
    </location>
</feature>
<dbReference type="EMBL" id="JALJAT010000004">
    <property type="protein sequence ID" value="KAK4470021.1"/>
    <property type="molecule type" value="Genomic_DNA"/>
</dbReference>
<keyword evidence="1" id="KW-0175">Coiled coil</keyword>
<organism evidence="3 4">
    <name type="scientific">Schistosoma mekongi</name>
    <name type="common">Parasitic worm</name>
    <dbReference type="NCBI Taxonomy" id="38744"/>
    <lineage>
        <taxon>Eukaryota</taxon>
        <taxon>Metazoa</taxon>
        <taxon>Spiralia</taxon>
        <taxon>Lophotrochozoa</taxon>
        <taxon>Platyhelminthes</taxon>
        <taxon>Trematoda</taxon>
        <taxon>Digenea</taxon>
        <taxon>Strigeidida</taxon>
        <taxon>Schistosomatoidea</taxon>
        <taxon>Schistosomatidae</taxon>
        <taxon>Schistosoma</taxon>
    </lineage>
</organism>
<keyword evidence="4" id="KW-1185">Reference proteome</keyword>
<name>A0AAE2D3K4_SCHME</name>
<reference evidence="3" key="2">
    <citation type="journal article" date="2023" name="Infect Dis Poverty">
        <title>Chromosome-scale genome of the human blood fluke Schistosoma mekongi and its implications for public health.</title>
        <authorList>
            <person name="Zhou M."/>
            <person name="Xu L."/>
            <person name="Xu D."/>
            <person name="Chen W."/>
            <person name="Khan J."/>
            <person name="Hu Y."/>
            <person name="Huang H."/>
            <person name="Wei H."/>
            <person name="Zhang Y."/>
            <person name="Chusongsang P."/>
            <person name="Tanasarnprasert K."/>
            <person name="Hu X."/>
            <person name="Limpanont Y."/>
            <person name="Lv Z."/>
        </authorList>
    </citation>
    <scope>NUCLEOTIDE SEQUENCE</scope>
    <source>
        <strain evidence="3">LV_2022a</strain>
    </source>
</reference>
<dbReference type="PANTHER" id="PTHR47510">
    <property type="entry name" value="REVERSE TRANSCRIPTASE DOMAIN-CONTAINING PROTEIN"/>
    <property type="match status" value="1"/>
</dbReference>
<sequence>EDNRKVIKETITPTNQKVPDHKANRHRECISVGILDKIKERRSKTKINNSRTKTEKAEAQAKYAEANNQVKKIIKSDKQKYVRHLAMTAKKPEREGNMRHLYDTTKKQIDKNSKPFRSTKNKDGKPLSETQEQRNSWANHFEELLNRLAPLNLPVIEAAATDLPIDTNPLTIKIAIRHINSGKSAGPDNIPDEVLKSNIEVTSIILHTLFRKIWEEEQVPTDWKENNKEKRS</sequence>
<comment type="caution">
    <text evidence="3">The sequence shown here is derived from an EMBL/GenBank/DDBJ whole genome shotgun (WGS) entry which is preliminary data.</text>
</comment>
<proteinExistence type="predicted"/>
<protein>
    <submittedName>
        <fullName evidence="3">Uncharacterized protein</fullName>
    </submittedName>
</protein>
<dbReference type="AlphaFoldDB" id="A0AAE2D3K4"/>
<accession>A0AAE2D3K4</accession>
<gene>
    <name evidence="3" type="ORF">MN116_000050</name>
</gene>
<evidence type="ECO:0000313" key="3">
    <source>
        <dbReference type="EMBL" id="KAK4470021.1"/>
    </source>
</evidence>
<feature type="non-terminal residue" evidence="3">
    <location>
        <position position="1"/>
    </location>
</feature>
<evidence type="ECO:0000256" key="2">
    <source>
        <dbReference type="SAM" id="MobiDB-lite"/>
    </source>
</evidence>
<feature type="coiled-coil region" evidence="1">
    <location>
        <begin position="49"/>
        <end position="76"/>
    </location>
</feature>
<dbReference type="PANTHER" id="PTHR47510:SF3">
    <property type="entry name" value="ENDO_EXONUCLEASE_PHOSPHATASE DOMAIN-CONTAINING PROTEIN"/>
    <property type="match status" value="1"/>
</dbReference>
<reference evidence="3" key="1">
    <citation type="submission" date="2022-04" db="EMBL/GenBank/DDBJ databases">
        <authorList>
            <person name="Xu L."/>
            <person name="Lv Z."/>
        </authorList>
    </citation>
    <scope>NUCLEOTIDE SEQUENCE</scope>
    <source>
        <strain evidence="3">LV_2022a</strain>
    </source>
</reference>
<dbReference type="Proteomes" id="UP001292079">
    <property type="component" value="Unassembled WGS sequence"/>
</dbReference>
<evidence type="ECO:0000313" key="4">
    <source>
        <dbReference type="Proteomes" id="UP001292079"/>
    </source>
</evidence>
<evidence type="ECO:0000256" key="1">
    <source>
        <dbReference type="SAM" id="Coils"/>
    </source>
</evidence>